<accession>A0A0F8YP34</accession>
<proteinExistence type="predicted"/>
<reference evidence="1" key="1">
    <citation type="journal article" date="2015" name="Nature">
        <title>Complex archaea that bridge the gap between prokaryotes and eukaryotes.</title>
        <authorList>
            <person name="Spang A."/>
            <person name="Saw J.H."/>
            <person name="Jorgensen S.L."/>
            <person name="Zaremba-Niedzwiedzka K."/>
            <person name="Martijn J."/>
            <person name="Lind A.E."/>
            <person name="van Eijk R."/>
            <person name="Schleper C."/>
            <person name="Guy L."/>
            <person name="Ettema T.J."/>
        </authorList>
    </citation>
    <scope>NUCLEOTIDE SEQUENCE</scope>
</reference>
<protein>
    <submittedName>
        <fullName evidence="1">Uncharacterized protein</fullName>
    </submittedName>
</protein>
<dbReference type="AlphaFoldDB" id="A0A0F8YP34"/>
<name>A0A0F8YP34_9ZZZZ</name>
<sequence length="59" mass="6842">MLLNCQCGGGDAHWPDLKHAQAMIRDRYDTTGGWIGEHEVEVAELMLAFNTYWEEEWES</sequence>
<organism evidence="1">
    <name type="scientific">marine sediment metagenome</name>
    <dbReference type="NCBI Taxonomy" id="412755"/>
    <lineage>
        <taxon>unclassified sequences</taxon>
        <taxon>metagenomes</taxon>
        <taxon>ecological metagenomes</taxon>
    </lineage>
</organism>
<comment type="caution">
    <text evidence="1">The sequence shown here is derived from an EMBL/GenBank/DDBJ whole genome shotgun (WGS) entry which is preliminary data.</text>
</comment>
<evidence type="ECO:0000313" key="1">
    <source>
        <dbReference type="EMBL" id="KKK83147.1"/>
    </source>
</evidence>
<dbReference type="EMBL" id="LAZR01052358">
    <property type="protein sequence ID" value="KKK83147.1"/>
    <property type="molecule type" value="Genomic_DNA"/>
</dbReference>
<gene>
    <name evidence="1" type="ORF">LCGC14_2796280</name>
</gene>